<evidence type="ECO:0000259" key="1">
    <source>
        <dbReference type="Pfam" id="PF01636"/>
    </source>
</evidence>
<dbReference type="InterPro" id="IPR002575">
    <property type="entry name" value="Aminoglycoside_PTrfase"/>
</dbReference>
<dbReference type="InterPro" id="IPR011009">
    <property type="entry name" value="Kinase-like_dom_sf"/>
</dbReference>
<dbReference type="SUPFAM" id="SSF56112">
    <property type="entry name" value="Protein kinase-like (PK-like)"/>
    <property type="match status" value="1"/>
</dbReference>
<dbReference type="InterPro" id="IPR051678">
    <property type="entry name" value="AGP_Transferase"/>
</dbReference>
<reference evidence="2" key="1">
    <citation type="submission" date="2018-05" db="EMBL/GenBank/DDBJ databases">
        <authorList>
            <person name="Lanie J.A."/>
            <person name="Ng W.-L."/>
            <person name="Kazmierczak K.M."/>
            <person name="Andrzejewski T.M."/>
            <person name="Davidsen T.M."/>
            <person name="Wayne K.J."/>
            <person name="Tettelin H."/>
            <person name="Glass J.I."/>
            <person name="Rusch D."/>
            <person name="Podicherti R."/>
            <person name="Tsui H.-C.T."/>
            <person name="Winkler M.E."/>
        </authorList>
    </citation>
    <scope>NUCLEOTIDE SEQUENCE</scope>
</reference>
<dbReference type="Gene3D" id="3.90.1200.10">
    <property type="match status" value="1"/>
</dbReference>
<dbReference type="PANTHER" id="PTHR21310:SF40">
    <property type="entry name" value="AMINOGLYCOSIDE PHOSPHOTRANSFERASE DOMAIN-CONTAINING PROTEIN-RELATED"/>
    <property type="match status" value="1"/>
</dbReference>
<dbReference type="AlphaFoldDB" id="A0A381VZG6"/>
<protein>
    <recommendedName>
        <fullName evidence="1">Aminoglycoside phosphotransferase domain-containing protein</fullName>
    </recommendedName>
</protein>
<dbReference type="PANTHER" id="PTHR21310">
    <property type="entry name" value="AMINOGLYCOSIDE PHOSPHOTRANSFERASE-RELATED-RELATED"/>
    <property type="match status" value="1"/>
</dbReference>
<dbReference type="Pfam" id="PF01636">
    <property type="entry name" value="APH"/>
    <property type="match status" value="1"/>
</dbReference>
<evidence type="ECO:0000313" key="2">
    <source>
        <dbReference type="EMBL" id="SVA45043.1"/>
    </source>
</evidence>
<sequence>VDAGPDVDLGALGGWLAERLADASSVRIGEVATPEGGYSGETTILSAFVTRSGSERSERFVLRREPAEAAVYPIQAPHVDVEVELQWRVMEAVRSHSSLPVAPAVGYEADPAVLGVPFFVTGFVDGDIPRETPAYTAEGFYVESPPQRRRDMNLTGVRTVAAVNRIDWRAAGLGFLVPEGVEPDHRRQLDLWRNFAVQELRGRAHPALEEAWRRLAVEVPDGAGPALCWGDCRLGNVFWDGATPTCLTDFEGATIAPAEFDLGWFLMFDRWIHESCGNPRLDGEPSRGELVSAYEEALGRPVGATWWHEAFAAARYCAIVVRVINRLEERGVMPPGTDTYLAGGVSDCLRLLLDEGSGP</sequence>
<feature type="domain" description="Aminoglycoside phosphotransferase" evidence="1">
    <location>
        <begin position="56"/>
        <end position="278"/>
    </location>
</feature>
<proteinExistence type="predicted"/>
<accession>A0A381VZG6</accession>
<organism evidence="2">
    <name type="scientific">marine metagenome</name>
    <dbReference type="NCBI Taxonomy" id="408172"/>
    <lineage>
        <taxon>unclassified sequences</taxon>
        <taxon>metagenomes</taxon>
        <taxon>ecological metagenomes</taxon>
    </lineage>
</organism>
<name>A0A381VZG6_9ZZZZ</name>
<feature type="non-terminal residue" evidence="2">
    <location>
        <position position="1"/>
    </location>
</feature>
<dbReference type="CDD" id="cd05154">
    <property type="entry name" value="ACAD10_11_N-like"/>
    <property type="match status" value="1"/>
</dbReference>
<dbReference type="EMBL" id="UINC01010095">
    <property type="protein sequence ID" value="SVA45043.1"/>
    <property type="molecule type" value="Genomic_DNA"/>
</dbReference>
<dbReference type="InterPro" id="IPR041726">
    <property type="entry name" value="ACAD10_11_N"/>
</dbReference>
<dbReference type="Gene3D" id="3.30.200.20">
    <property type="entry name" value="Phosphorylase Kinase, domain 1"/>
    <property type="match status" value="1"/>
</dbReference>
<gene>
    <name evidence="2" type="ORF">METZ01_LOCUS97897</name>
</gene>